<dbReference type="Proteomes" id="UP000280188">
    <property type="component" value="Chromosome"/>
</dbReference>
<keyword evidence="2" id="KW-1185">Reference proteome</keyword>
<gene>
    <name evidence="1" type="ORF">AFERRID_05810</name>
</gene>
<accession>A0A2Z6IKP0</accession>
<evidence type="ECO:0000313" key="2">
    <source>
        <dbReference type="Proteomes" id="UP000280188"/>
    </source>
</evidence>
<name>A0A2Z6IKP0_ACIFI</name>
<organism evidence="1 2">
    <name type="scientific">Acidithiobacillus ferridurans</name>
    <dbReference type="NCBI Taxonomy" id="1232575"/>
    <lineage>
        <taxon>Bacteria</taxon>
        <taxon>Pseudomonadati</taxon>
        <taxon>Pseudomonadota</taxon>
        <taxon>Acidithiobacillia</taxon>
        <taxon>Acidithiobacillales</taxon>
        <taxon>Acidithiobacillaceae</taxon>
        <taxon>Acidithiobacillus</taxon>
    </lineage>
</organism>
<protein>
    <submittedName>
        <fullName evidence="1">Uncharacterized protein</fullName>
    </submittedName>
</protein>
<dbReference type="InterPro" id="IPR037225">
    <property type="entry name" value="Nuo51_FMN-bd_sf"/>
</dbReference>
<proteinExistence type="predicted"/>
<reference evidence="1 2" key="1">
    <citation type="journal article" date="2018" name="Microbiol. Resour. Announc.">
        <title>Complete Genome Sequence of Acidithiobacillus ferridurans JCM 18981.</title>
        <authorList>
            <person name="Miyauchi T."/>
            <person name="Kouzuma A."/>
            <person name="Abe T."/>
            <person name="Watanabe K."/>
        </authorList>
    </citation>
    <scope>NUCLEOTIDE SEQUENCE [LARGE SCALE GENOMIC DNA]</scope>
    <source>
        <strain evidence="2">ATCC 33020 / DSM 29468 / JCM 18981 / 11Fe</strain>
    </source>
</reference>
<dbReference type="EMBL" id="AP018795">
    <property type="protein sequence ID" value="BBF64363.1"/>
    <property type="molecule type" value="Genomic_DNA"/>
</dbReference>
<dbReference type="KEGG" id="afj:AFERRID_05810"/>
<evidence type="ECO:0000313" key="1">
    <source>
        <dbReference type="EMBL" id="BBF64363.1"/>
    </source>
</evidence>
<dbReference type="AlphaFoldDB" id="A0A2Z6IKP0"/>
<dbReference type="SUPFAM" id="SSF142019">
    <property type="entry name" value="Nqo1 FMN-binding domain-like"/>
    <property type="match status" value="1"/>
</dbReference>
<dbReference type="RefSeq" id="WP_232027736.1">
    <property type="nucleotide sequence ID" value="NZ_AP018795.1"/>
</dbReference>
<dbReference type="Gene3D" id="6.10.250.1450">
    <property type="match status" value="1"/>
</dbReference>
<sequence length="64" mass="6810">MFVNGVTLQNRGLPDSHRLSVYAGTGGYDALRRVLLDSMAPDQIISEVKKSALRGRGAPVSLPG</sequence>